<feature type="transmembrane region" description="Helical" evidence="1">
    <location>
        <begin position="205"/>
        <end position="221"/>
    </location>
</feature>
<evidence type="ECO:0000313" key="4">
    <source>
        <dbReference type="Proteomes" id="UP000182427"/>
    </source>
</evidence>
<dbReference type="EMBL" id="LT629690">
    <property type="protein sequence ID" value="SDF53466.1"/>
    <property type="molecule type" value="Genomic_DNA"/>
</dbReference>
<proteinExistence type="predicted"/>
<keyword evidence="1" id="KW-0472">Membrane</keyword>
<feature type="transmembrane region" description="Helical" evidence="1">
    <location>
        <begin position="29"/>
        <end position="52"/>
    </location>
</feature>
<gene>
    <name evidence="3" type="ORF">SAMN05444167_2636</name>
</gene>
<keyword evidence="3" id="KW-0378">Hydrolase</keyword>
<keyword evidence="3" id="KW-0808">Transferase</keyword>
<feature type="transmembrane region" description="Helical" evidence="1">
    <location>
        <begin position="327"/>
        <end position="344"/>
    </location>
</feature>
<dbReference type="GO" id="GO:0016787">
    <property type="term" value="F:hydrolase activity"/>
    <property type="evidence" value="ECO:0007669"/>
    <property type="project" value="UniProtKB-KW"/>
</dbReference>
<dbReference type="PANTHER" id="PTHR23028:SF53">
    <property type="entry name" value="ACYL_TRANSF_3 DOMAIN-CONTAINING PROTEIN"/>
    <property type="match status" value="1"/>
</dbReference>
<feature type="transmembrane region" description="Helical" evidence="1">
    <location>
        <begin position="141"/>
        <end position="164"/>
    </location>
</feature>
<dbReference type="PANTHER" id="PTHR23028">
    <property type="entry name" value="ACETYLTRANSFERASE"/>
    <property type="match status" value="1"/>
</dbReference>
<dbReference type="GO" id="GO:0009103">
    <property type="term" value="P:lipopolysaccharide biosynthetic process"/>
    <property type="evidence" value="ECO:0007669"/>
    <property type="project" value="TreeGrafter"/>
</dbReference>
<feature type="transmembrane region" description="Helical" evidence="1">
    <location>
        <begin position="233"/>
        <end position="248"/>
    </location>
</feature>
<reference evidence="3 4" key="1">
    <citation type="submission" date="2016-10" db="EMBL/GenBank/DDBJ databases">
        <authorList>
            <person name="de Groot N.N."/>
        </authorList>
    </citation>
    <scope>NUCLEOTIDE SEQUENCE [LARGE SCALE GENOMIC DNA]</scope>
    <source>
        <strain evidence="3 4">GAS232</strain>
    </source>
</reference>
<evidence type="ECO:0000259" key="2">
    <source>
        <dbReference type="Pfam" id="PF01757"/>
    </source>
</evidence>
<feature type="transmembrane region" description="Helical" evidence="1">
    <location>
        <begin position="287"/>
        <end position="307"/>
    </location>
</feature>
<feature type="transmembrane region" description="Helical" evidence="1">
    <location>
        <begin position="102"/>
        <end position="121"/>
    </location>
</feature>
<evidence type="ECO:0000256" key="1">
    <source>
        <dbReference type="SAM" id="Phobius"/>
    </source>
</evidence>
<dbReference type="Pfam" id="PF01757">
    <property type="entry name" value="Acyl_transf_3"/>
    <property type="match status" value="1"/>
</dbReference>
<keyword evidence="3" id="KW-0012">Acyltransferase</keyword>
<sequence>MTHNPVAPEESVSTRPEAKPQRREIELDFIRGIAILMVVDFHSSATLLWPFLRLGWTHFGASGVDIFFVLSGFLVGGLLLKEWKVRGSINIKRFLIRRGLKIWPQYYIFLIASLVTGRHTIRFLWGNFLNIQNYTGGIAHTWTLAVEEHAYLLLMVLLFCAASFKLSWRTAFWMLTALAVFSIGRSFWISYLYHVNGYTFTFTRLHGILFGVLLAMLFHFAPETFQRVQNMRSLWFAVIVGTLIYLRFPGHLEWAPPTAVLLADLSGVALFLLLYRNSPNHSWLYRGVAWIGVYSYGIYLWHVSAAASVFSLTHRLWPTHEATTNRILSPIAGILLGIFMTRLIEFPTLALRDKLFPRPVDSAAGIPAIKEPQLAVATPSPE</sequence>
<name>A0A1G7LVR2_9BACT</name>
<dbReference type="GO" id="GO:0016020">
    <property type="term" value="C:membrane"/>
    <property type="evidence" value="ECO:0007669"/>
    <property type="project" value="TreeGrafter"/>
</dbReference>
<keyword evidence="1" id="KW-0812">Transmembrane</keyword>
<protein>
    <submittedName>
        <fullName evidence="3">Peptidoglycan/LPS O-acetylase OafA/YrhL, contains acyltransferase and SGNH-hydrolase domains</fullName>
    </submittedName>
</protein>
<evidence type="ECO:0000313" key="3">
    <source>
        <dbReference type="EMBL" id="SDF53466.1"/>
    </source>
</evidence>
<feature type="transmembrane region" description="Helical" evidence="1">
    <location>
        <begin position="171"/>
        <end position="193"/>
    </location>
</feature>
<keyword evidence="4" id="KW-1185">Reference proteome</keyword>
<accession>A0A1G7LVR2</accession>
<dbReference type="AlphaFoldDB" id="A0A1G7LVR2"/>
<organism evidence="3 4">
    <name type="scientific">Terriglobus roseus</name>
    <dbReference type="NCBI Taxonomy" id="392734"/>
    <lineage>
        <taxon>Bacteria</taxon>
        <taxon>Pseudomonadati</taxon>
        <taxon>Acidobacteriota</taxon>
        <taxon>Terriglobia</taxon>
        <taxon>Terriglobales</taxon>
        <taxon>Acidobacteriaceae</taxon>
        <taxon>Terriglobus</taxon>
    </lineage>
</organism>
<keyword evidence="1" id="KW-1133">Transmembrane helix</keyword>
<feature type="domain" description="Acyltransferase 3" evidence="2">
    <location>
        <begin position="26"/>
        <end position="341"/>
    </location>
</feature>
<dbReference type="RefSeq" id="WP_172838270.1">
    <property type="nucleotide sequence ID" value="NZ_LT629690.1"/>
</dbReference>
<dbReference type="InterPro" id="IPR050879">
    <property type="entry name" value="Acyltransferase_3"/>
</dbReference>
<feature type="transmembrane region" description="Helical" evidence="1">
    <location>
        <begin position="254"/>
        <end position="275"/>
    </location>
</feature>
<dbReference type="InterPro" id="IPR002656">
    <property type="entry name" value="Acyl_transf_3_dom"/>
</dbReference>
<dbReference type="GO" id="GO:0016747">
    <property type="term" value="F:acyltransferase activity, transferring groups other than amino-acyl groups"/>
    <property type="evidence" value="ECO:0007669"/>
    <property type="project" value="InterPro"/>
</dbReference>
<feature type="transmembrane region" description="Helical" evidence="1">
    <location>
        <begin position="58"/>
        <end position="81"/>
    </location>
</feature>
<dbReference type="Proteomes" id="UP000182427">
    <property type="component" value="Chromosome I"/>
</dbReference>